<dbReference type="AlphaFoldDB" id="F2DF78"/>
<feature type="transmembrane region" description="Helical" evidence="2">
    <location>
        <begin position="426"/>
        <end position="442"/>
    </location>
</feature>
<dbReference type="InterPro" id="IPR027417">
    <property type="entry name" value="P-loop_NTPase"/>
</dbReference>
<keyword evidence="2" id="KW-1133">Transmembrane helix</keyword>
<proteinExistence type="evidence at transcript level"/>
<keyword evidence="2" id="KW-0472">Membrane</keyword>
<dbReference type="SUPFAM" id="SSF52540">
    <property type="entry name" value="P-loop containing nucleoside triphosphate hydrolases"/>
    <property type="match status" value="1"/>
</dbReference>
<feature type="region of interest" description="Disordered" evidence="1">
    <location>
        <begin position="294"/>
        <end position="418"/>
    </location>
</feature>
<protein>
    <submittedName>
        <fullName evidence="3">Predicted protein</fullName>
    </submittedName>
</protein>
<feature type="compositionally biased region" description="Basic and acidic residues" evidence="1">
    <location>
        <begin position="381"/>
        <end position="418"/>
    </location>
</feature>
<keyword evidence="2" id="KW-0812">Transmembrane</keyword>
<organism evidence="3">
    <name type="scientific">Hordeum vulgare subsp. vulgare</name>
    <name type="common">Domesticated barley</name>
    <dbReference type="NCBI Taxonomy" id="112509"/>
    <lineage>
        <taxon>Eukaryota</taxon>
        <taxon>Viridiplantae</taxon>
        <taxon>Streptophyta</taxon>
        <taxon>Embryophyta</taxon>
        <taxon>Tracheophyta</taxon>
        <taxon>Spermatophyta</taxon>
        <taxon>Magnoliopsida</taxon>
        <taxon>Liliopsida</taxon>
        <taxon>Poales</taxon>
        <taxon>Poaceae</taxon>
        <taxon>BOP clade</taxon>
        <taxon>Pooideae</taxon>
        <taxon>Triticodae</taxon>
        <taxon>Triticeae</taxon>
        <taxon>Hordeinae</taxon>
        <taxon>Hordeum</taxon>
    </lineage>
</organism>
<dbReference type="EMBL" id="AK362545">
    <property type="protein sequence ID" value="BAJ93749.1"/>
    <property type="molecule type" value="mRNA"/>
</dbReference>
<evidence type="ECO:0000256" key="1">
    <source>
        <dbReference type="SAM" id="MobiDB-lite"/>
    </source>
</evidence>
<name>F2DF78_HORVV</name>
<dbReference type="Gene3D" id="3.40.50.300">
    <property type="entry name" value="P-loop containing nucleotide triphosphate hydrolases"/>
    <property type="match status" value="1"/>
</dbReference>
<feature type="compositionally biased region" description="Low complexity" evidence="1">
    <location>
        <begin position="370"/>
        <end position="380"/>
    </location>
</feature>
<accession>F2DF78</accession>
<evidence type="ECO:0000256" key="2">
    <source>
        <dbReference type="SAM" id="Phobius"/>
    </source>
</evidence>
<feature type="compositionally biased region" description="Low complexity" evidence="1">
    <location>
        <begin position="294"/>
        <end position="327"/>
    </location>
</feature>
<sequence length="444" mass="49639">MSNSKPIRKLNVVLYGEHHSGKSAFVLTAIKHKNGDASRLPAIGVSTKLIRHLESSSDSFPFRFIDTAGRVLDMGDDSTAAIPEVERKYVERVLGGLRVGTDLQHEHKADGTGWGDSQAVDTSFRADVLIFVVQGQWFVGATYEEKKEPTFFGLFSKTVKVPTATVSKSGVMKQYEFLQRVCLPMLGSEPIVVVSHMDKLQAMLREHKVASWGDPNNVEAVADKFKEELGEAIPPNLTHCVTNIKDFSRSIDTFSKAQFGMLFGILDSSWNEARRMMEENQANQLRRAVDASDNSISNINSSNSRLNMTSRSSSSGNSSAMSLSSAGFGAGASGNDDDHDEWNRPSSRTPYTPSPPTGSTFARPPSQQGTNLTELTSLLLEQERRRDEQDRRREEQARLDRERQDQRQLEQARLDRERQDQQTRNMYFFVAIMAVIVLLFLPRG</sequence>
<reference evidence="3" key="1">
    <citation type="journal article" date="2011" name="Plant Physiol.">
        <title>Comprehensive sequence analysis of 24,783 barley full-length cDNAs derived from 12 clone libraries.</title>
        <authorList>
            <person name="Matsumoto T."/>
            <person name="Tanaka T."/>
            <person name="Sakai H."/>
            <person name="Amano N."/>
            <person name="Kanamori H."/>
            <person name="Kurita K."/>
            <person name="Kikuta A."/>
            <person name="Kamiya K."/>
            <person name="Yamamoto M."/>
            <person name="Ikawa H."/>
            <person name="Fujii N."/>
            <person name="Hori K."/>
            <person name="Itoh T."/>
            <person name="Sato K."/>
        </authorList>
    </citation>
    <scope>NUCLEOTIDE SEQUENCE</scope>
    <source>
        <tissue evidence="3">Shoot and root</tissue>
    </source>
</reference>
<evidence type="ECO:0000313" key="3">
    <source>
        <dbReference type="EMBL" id="BAJ93749.1"/>
    </source>
</evidence>